<feature type="domain" description="PKD/Chitinase" evidence="1">
    <location>
        <begin position="458"/>
        <end position="541"/>
    </location>
</feature>
<evidence type="ECO:0000313" key="2">
    <source>
        <dbReference type="EMBL" id="SFF00044.1"/>
    </source>
</evidence>
<protein>
    <recommendedName>
        <fullName evidence="1">PKD/Chitinase domain-containing protein</fullName>
    </recommendedName>
</protein>
<gene>
    <name evidence="2" type="ORF">SAMN04487969_11120</name>
</gene>
<dbReference type="SUPFAM" id="SSF82171">
    <property type="entry name" value="DPP6 N-terminal domain-like"/>
    <property type="match status" value="1"/>
</dbReference>
<reference evidence="3" key="1">
    <citation type="submission" date="2016-10" db="EMBL/GenBank/DDBJ databases">
        <authorList>
            <person name="Varghese N."/>
            <person name="Submissions S."/>
        </authorList>
    </citation>
    <scope>NUCLEOTIDE SEQUENCE [LARGE SCALE GENOMIC DNA]</scope>
    <source>
        <strain evidence="3">CGMCC 1.10223</strain>
    </source>
</reference>
<dbReference type="InterPro" id="IPR022409">
    <property type="entry name" value="PKD/Chitinase_dom"/>
</dbReference>
<sequence length="2219" mass="245314">MGGKINSKAIISVLLILAIVIGMFPIYPPTISAATITKTMKIPFSDSEKFSSSSTISNVQVILNSAVPSGYQIKSYEIWKQSASSSGSLTLVNKGKMGAGNPVSNKITIPEFPGSLVNVKNEGFTSKMYFALDRTINGKQWYFTAGTGSKEYFVSPKSGSDCWVNGIAECPGILSIDVNGNSLPSTVASKEFGKIGWAVTSSDGFNGPSLYYYGSEKVNFNKLKEKSVDISDASPTNPEYFKVIKKGRESGTQNRGYLSVAINTGYENVAFTDPDYRTGHALSRLYEVNTKTDWVAQTYLYEGEVRLTLEPIPPIDQPYLDCSCKADPSSVTFVDKDVAVNSTLTATIKQRGSLKIKNWKVFARLEDGTQYQTQTIAQVLDTISYKFAFTIPKAQLAGRDNYTETFVMRAIATFTDGTTAEQAIECTTTVTKPGVATPIATTTNGVSEPTPAPRPILEVNANWSPTSIFTGDQATLSATARGYTEYSWELTENLDKFNFDQKDFSHPAVTFNEPGVYKATLNVSNDYESQSDTALLYVNDPKPVAIISGVTRWIQGRLFPQPHHLNNSFTPLSERGVTIDFSKSEIRYKKNDSGPFTVGVWPAKAPDQLGAYTLQGKVHDSQGRESEWAVYPLEVVPDQPPVVELSAAEQGVRHNENMIYIDASSTDGDKLERLLLEERYDADNDGDFNEESWSVLYNGAFKEVYSVKYTTVGKRQYRATVTEDYGLSAQSAIVATDIINRAPKVDFTAIGLTQQPDQGESSGPPITSYSPESILRSWVNKTPYEGGTTNKASWKSNGANLTTRNALWADFNGSYNLAKNVKPLPAWEGSIGQIYAGYTTTVMTEAGYYWAYSYKPPESKNWVFSIRDVWTGKIEHTYVHPGITFKGTFYQYHPSQMKQAYFMEEGTVNVSGETLRLYNIETGQLIEEYPNIAPPATGGVTGSSYWDDPSNKVLGTAFSPDRRFLYVAYRESNGGRTLDIRQKLYVAKYSVAQKTLYWTKLVHAGIDAWNVYQIGSVDVDANGNLLLAANMRRGTEDNWTALFYVVDPSGQLLANHVTGNGMLSAITMSADRTKSYATSMRFELGNYGYSQVSGVLSYNTATNSFTRPEKNSGTIDDFKFPYELAKTAVNKSGIMATPYGFLIMPDGSITRNDDRNPYRMLDHFTVANDKSPSPSDPVMTQILWPKTGLIGPFSQPSDEFWAMASGVKRFNKITYQTSGGQQVWASSAFQKIQQWAGVLGINQTPSLGAETYDNKAYFVTDTMKYSDGNGYDGVAFSASSNVLPNGAVLGIGTDVAYTGPYSGSLTSKKIVIPFTGESTGDLPRLLDDATVEIDSETWGGLLYDPNSLMRNQALEFDLSVNHLSNDRPVGAAIQIQDEKNMYAVEWTSSTLTLYKVTSGSKTVLAQIAMPRSAGIPYAFRLESLAGVHRVFINGVKKLEATDATYKKGSAGLMSLGQQQASFSQVKRVNYGVSIPEETYEAVLVGEQILYNKLFNDPETDAKLAEKWSYAHNPNYFSNTLGLSQYDGRVFGTALNSLEKPGLYAITYMAQDNPGLADYRLFSEPVTKSLYVHRRPIAQPDIWFTGTIYAGGEALDYLTHDTSYDPDVPGYLSDRLFRTRWADESAWTTGKRLLYSRPGVELIVQEQVKDMHGAWSFWAETRVYKEALPPINQTKPEMVLTYPAGSSSAPTVVLNDPNLKWIYRDKENDPQEQFYLKLTYVDNDQTALEVEYPGNDASFQLEAGTIDIGRKVKVQGRVFSRGAWSDDSNAAYFIIDSPPSTYLLSYNGATASEPIYTNNNRPSLRVFTVDPENDPITAIDYEVFFHAADRRVLDTNMASAATSHIPTFNLQEGLHYWKARAYDSYVWGPYSSNGYFFVDTVQPDDVEEQLEIKPTSVTVNFNAFSDAAPSSGHADRVFYMQKVNTDGSVTMIDLNGDGSVEYNMALPAAARSHQVAGLIAGQTYRLTVIDTDVAGNPGKYAYIYFVTNRPPTVDVDWYPKPIFEGDIVTFEANAADPDKDTLALKVELKSPSGQKYAYEYTVSYPYAKTGPKLKMEKTGAWQLSVTVDDGLAEPVTISQTVQVQPLKVAGMVNHTNDWNSIRKSYNKKQSGDEEAPRAYSVFWAGEKFILVANTTETGTDTRPERVEVAMNSFKTKLEVKNTAGTLWAGELWDASFEKLNKGTLSFTFTAYYNNGTVKQDVVQVSIGGTVNDVLGVHRLR</sequence>
<dbReference type="SUPFAM" id="SSF49299">
    <property type="entry name" value="PKD domain"/>
    <property type="match status" value="1"/>
</dbReference>
<dbReference type="Proteomes" id="UP000183410">
    <property type="component" value="Unassembled WGS sequence"/>
</dbReference>
<dbReference type="SMART" id="SM00089">
    <property type="entry name" value="PKD"/>
    <property type="match status" value="1"/>
</dbReference>
<keyword evidence="3" id="KW-1185">Reference proteome</keyword>
<proteinExistence type="predicted"/>
<dbReference type="Gene3D" id="2.60.120.560">
    <property type="entry name" value="Exo-inulinase, domain 1"/>
    <property type="match status" value="1"/>
</dbReference>
<name>A0A1I2F3P8_9BACL</name>
<accession>A0A1I2F3P8</accession>
<evidence type="ECO:0000313" key="3">
    <source>
        <dbReference type="Proteomes" id="UP000183410"/>
    </source>
</evidence>
<dbReference type="InterPro" id="IPR035986">
    <property type="entry name" value="PKD_dom_sf"/>
</dbReference>
<organism evidence="2 3">
    <name type="scientific">Paenibacillus algorifonticola</name>
    <dbReference type="NCBI Taxonomy" id="684063"/>
    <lineage>
        <taxon>Bacteria</taxon>
        <taxon>Bacillati</taxon>
        <taxon>Bacillota</taxon>
        <taxon>Bacilli</taxon>
        <taxon>Bacillales</taxon>
        <taxon>Paenibacillaceae</taxon>
        <taxon>Paenibacillus</taxon>
    </lineage>
</organism>
<dbReference type="InterPro" id="IPR013783">
    <property type="entry name" value="Ig-like_fold"/>
</dbReference>
<dbReference type="Gene3D" id="2.60.40.10">
    <property type="entry name" value="Immunoglobulins"/>
    <property type="match status" value="2"/>
</dbReference>
<dbReference type="EMBL" id="FONN01000011">
    <property type="protein sequence ID" value="SFF00044.1"/>
    <property type="molecule type" value="Genomic_DNA"/>
</dbReference>
<evidence type="ECO:0000259" key="1">
    <source>
        <dbReference type="SMART" id="SM00089"/>
    </source>
</evidence>